<dbReference type="AlphaFoldDB" id="A0A5B9DH69"/>
<evidence type="ECO:0000256" key="1">
    <source>
        <dbReference type="ARBA" id="ARBA00022741"/>
    </source>
</evidence>
<sequence length="182" mass="21220">MSNEMNREDLIKVILMGLENAGKTTIVDVLTDKIRFNQLTPPDMSPTKNIERSVISERNLVVWDFGGQEVYRNEYLADPETYLRSISFAFYVIDVQDYYRLFNSIMYFMTVLPIIVRNSPDAEINILFNKTDPNFDPTKKNLKQMFLDKVESFIQGHKKSIKIFDTSIFNLNSIKSAFNHVK</sequence>
<proteinExistence type="predicted"/>
<reference evidence="3 4" key="1">
    <citation type="journal article" date="2020" name="Nature">
        <title>Isolation of an archaeon at the prokaryote-eukaryote interface.</title>
        <authorList>
            <person name="Imachi H."/>
            <person name="Nobu M.K."/>
            <person name="Nakahara N."/>
            <person name="Morono Y."/>
            <person name="Ogawara M."/>
            <person name="Takaki Y."/>
            <person name="Takano Y."/>
            <person name="Uematsu K."/>
            <person name="Ikuta T."/>
            <person name="Ito M."/>
            <person name="Matsui Y."/>
            <person name="Miyazaki M."/>
            <person name="Murata K."/>
            <person name="Saito Y."/>
            <person name="Sakai S."/>
            <person name="Song C."/>
            <person name="Tasumi E."/>
            <person name="Yamanaka Y."/>
            <person name="Yamaguchi T."/>
            <person name="Kamagata Y."/>
            <person name="Tamaki H."/>
            <person name="Takai K."/>
        </authorList>
    </citation>
    <scope>NUCLEOTIDE SEQUENCE [LARGE SCALE GENOMIC DNA]</scope>
    <source>
        <strain evidence="3 4">MK-D1</strain>
    </source>
</reference>
<reference evidence="3 4" key="2">
    <citation type="journal article" date="2024" name="Int. J. Syst. Evol. Microbiol.">
        <title>Promethearchaeum syntrophicum gen. nov., sp. nov., an anaerobic, obligately syntrophic archaeon, the first isolate of the lineage 'Asgard' archaea, and proposal of the new archaeal phylum Promethearchaeota phyl. nov. and kingdom Promethearchaeati regn. nov.</title>
        <authorList>
            <person name="Imachi H."/>
            <person name="Nobu M.K."/>
            <person name="Kato S."/>
            <person name="Takaki Y."/>
            <person name="Miyazaki M."/>
            <person name="Miyata M."/>
            <person name="Ogawara M."/>
            <person name="Saito Y."/>
            <person name="Sakai S."/>
            <person name="Tahara Y.O."/>
            <person name="Takano Y."/>
            <person name="Tasumi E."/>
            <person name="Uematsu K."/>
            <person name="Yoshimura T."/>
            <person name="Itoh T."/>
            <person name="Ohkuma M."/>
            <person name="Takai K."/>
        </authorList>
    </citation>
    <scope>NUCLEOTIDE SEQUENCE [LARGE SCALE GENOMIC DNA]</scope>
    <source>
        <strain evidence="3 4">MK-D1</strain>
    </source>
</reference>
<evidence type="ECO:0000256" key="2">
    <source>
        <dbReference type="ARBA" id="ARBA00023134"/>
    </source>
</evidence>
<keyword evidence="4" id="KW-1185">Reference proteome</keyword>
<keyword evidence="2" id="KW-0342">GTP-binding</keyword>
<dbReference type="GO" id="GO:0003924">
    <property type="term" value="F:GTPase activity"/>
    <property type="evidence" value="ECO:0007669"/>
    <property type="project" value="TreeGrafter"/>
</dbReference>
<organism evidence="3 4">
    <name type="scientific">Promethearchaeum syntrophicum</name>
    <dbReference type="NCBI Taxonomy" id="2594042"/>
    <lineage>
        <taxon>Archaea</taxon>
        <taxon>Promethearchaeati</taxon>
        <taxon>Promethearchaeota</taxon>
        <taxon>Promethearchaeia</taxon>
        <taxon>Promethearchaeales</taxon>
        <taxon>Promethearchaeaceae</taxon>
        <taxon>Promethearchaeum</taxon>
    </lineage>
</organism>
<dbReference type="PANTHER" id="PTHR11259:SF2">
    <property type="entry name" value="GH16429P"/>
    <property type="match status" value="1"/>
</dbReference>
<dbReference type="Pfam" id="PF04670">
    <property type="entry name" value="Gtr1_RagA"/>
    <property type="match status" value="1"/>
</dbReference>
<evidence type="ECO:0000313" key="3">
    <source>
        <dbReference type="EMBL" id="QEE18017.2"/>
    </source>
</evidence>
<dbReference type="GO" id="GO:0005764">
    <property type="term" value="C:lysosome"/>
    <property type="evidence" value="ECO:0007669"/>
    <property type="project" value="TreeGrafter"/>
</dbReference>
<accession>A0A5B9DH69</accession>
<dbReference type="Proteomes" id="UP000321408">
    <property type="component" value="Chromosome"/>
</dbReference>
<dbReference type="PANTHER" id="PTHR11259">
    <property type="entry name" value="RAS-RELATED GTP BINDING RAG/GTR YEAST"/>
    <property type="match status" value="1"/>
</dbReference>
<dbReference type="KEGG" id="psyt:DSAG12_03855"/>
<dbReference type="GO" id="GO:1904263">
    <property type="term" value="P:positive regulation of TORC1 signaling"/>
    <property type="evidence" value="ECO:0007669"/>
    <property type="project" value="TreeGrafter"/>
</dbReference>
<protein>
    <submittedName>
        <fullName evidence="3">ADP-ribosylation factor-like protein</fullName>
    </submittedName>
</protein>
<dbReference type="GO" id="GO:1990131">
    <property type="term" value="C:Gtr1-Gtr2 GTPase complex"/>
    <property type="evidence" value="ECO:0007669"/>
    <property type="project" value="TreeGrafter"/>
</dbReference>
<dbReference type="InterPro" id="IPR027417">
    <property type="entry name" value="P-loop_NTPase"/>
</dbReference>
<dbReference type="SUPFAM" id="SSF52540">
    <property type="entry name" value="P-loop containing nucleoside triphosphate hydrolases"/>
    <property type="match status" value="1"/>
</dbReference>
<keyword evidence="1" id="KW-0547">Nucleotide-binding</keyword>
<dbReference type="GO" id="GO:0009267">
    <property type="term" value="P:cellular response to starvation"/>
    <property type="evidence" value="ECO:0007669"/>
    <property type="project" value="TreeGrafter"/>
</dbReference>
<dbReference type="GO" id="GO:0005525">
    <property type="term" value="F:GTP binding"/>
    <property type="evidence" value="ECO:0007669"/>
    <property type="project" value="UniProtKB-KW"/>
</dbReference>
<dbReference type="InterPro" id="IPR006762">
    <property type="entry name" value="Gtr1_RagA"/>
</dbReference>
<dbReference type="EMBL" id="CP042905">
    <property type="protein sequence ID" value="QEE18017.2"/>
    <property type="molecule type" value="Genomic_DNA"/>
</dbReference>
<gene>
    <name evidence="3" type="ORF">DSAG12_03855</name>
</gene>
<name>A0A5B9DH69_9ARCH</name>
<evidence type="ECO:0000313" key="4">
    <source>
        <dbReference type="Proteomes" id="UP000321408"/>
    </source>
</evidence>
<dbReference type="Gene3D" id="3.40.50.300">
    <property type="entry name" value="P-loop containing nucleotide triphosphate hydrolases"/>
    <property type="match status" value="1"/>
</dbReference>
<dbReference type="PRINTS" id="PR00449">
    <property type="entry name" value="RASTRNSFRMNG"/>
</dbReference>